<dbReference type="PANTHER" id="PTHR23028">
    <property type="entry name" value="ACETYLTRANSFERASE"/>
    <property type="match status" value="1"/>
</dbReference>
<dbReference type="Pfam" id="PF01757">
    <property type="entry name" value="Acyl_transf_3"/>
    <property type="match status" value="1"/>
</dbReference>
<feature type="transmembrane region" description="Helical" evidence="2">
    <location>
        <begin position="125"/>
        <end position="146"/>
    </location>
</feature>
<feature type="domain" description="Acyltransferase 3" evidence="3">
    <location>
        <begin position="1"/>
        <end position="341"/>
    </location>
</feature>
<dbReference type="InterPro" id="IPR002656">
    <property type="entry name" value="Acyl_transf_3_dom"/>
</dbReference>
<accession>A0ABN1QBK4</accession>
<evidence type="ECO:0000256" key="1">
    <source>
        <dbReference type="SAM" id="MobiDB-lite"/>
    </source>
</evidence>
<keyword evidence="4" id="KW-0808">Transferase</keyword>
<evidence type="ECO:0000256" key="2">
    <source>
        <dbReference type="SAM" id="Phobius"/>
    </source>
</evidence>
<feature type="transmembrane region" description="Helical" evidence="2">
    <location>
        <begin position="254"/>
        <end position="276"/>
    </location>
</feature>
<dbReference type="PANTHER" id="PTHR23028:SF53">
    <property type="entry name" value="ACYL_TRANSF_3 DOMAIN-CONTAINING PROTEIN"/>
    <property type="match status" value="1"/>
</dbReference>
<feature type="region of interest" description="Disordered" evidence="1">
    <location>
        <begin position="357"/>
        <end position="385"/>
    </location>
</feature>
<keyword evidence="2" id="KW-0472">Membrane</keyword>
<dbReference type="InterPro" id="IPR050879">
    <property type="entry name" value="Acyltransferase_3"/>
</dbReference>
<feature type="compositionally biased region" description="Basic and acidic residues" evidence="1">
    <location>
        <begin position="358"/>
        <end position="369"/>
    </location>
</feature>
<dbReference type="EMBL" id="BAAAHH010000002">
    <property type="protein sequence ID" value="GAA0940036.1"/>
    <property type="molecule type" value="Genomic_DNA"/>
</dbReference>
<keyword evidence="4" id="KW-0012">Acyltransferase</keyword>
<sequence length="385" mass="42110">MRGVAILLVVAVHVGDITGVVGYEQPGWRMLNTGSIGVPFFFILSGFLLYRPFARAALDGAAFPDVGGYFRRRALRILPAYWLMLPVGFLTSESPEAGDPLIWLEFLTLTHPYDPGRWWEGTSLLMVWSLSVEVCFYLLLPLLAWGMHRSCRGSARRLLAVTSVLAAASVAWSGTLRYAADLSITFYNENLLPRSFVHFALGMALAVMVERPGPAAAWIAASPGLCWTVALCGLVLISTPLTTPLSGPQSPHQYLVAALLTPLVALAAVAPAALASENRFVRVLLGNRLLAGFGLISYGLFLWHMPVLMAWYQLTGRPIFLGDFWTVFAVDLLVSAVLSVLSHDLIERPFQRLGRRAGKPERASDKYRCEQIPGGEAVPDGRSAR</sequence>
<feature type="transmembrane region" description="Helical" evidence="2">
    <location>
        <begin position="216"/>
        <end position="242"/>
    </location>
</feature>
<protein>
    <submittedName>
        <fullName evidence="4">Acyltransferase</fullName>
    </submittedName>
</protein>
<keyword evidence="2" id="KW-1133">Transmembrane helix</keyword>
<evidence type="ECO:0000313" key="5">
    <source>
        <dbReference type="Proteomes" id="UP001500665"/>
    </source>
</evidence>
<keyword evidence="2" id="KW-0812">Transmembrane</keyword>
<evidence type="ECO:0000313" key="4">
    <source>
        <dbReference type="EMBL" id="GAA0940036.1"/>
    </source>
</evidence>
<feature type="transmembrane region" description="Helical" evidence="2">
    <location>
        <begin position="191"/>
        <end position="209"/>
    </location>
</feature>
<dbReference type="GO" id="GO:0016746">
    <property type="term" value="F:acyltransferase activity"/>
    <property type="evidence" value="ECO:0007669"/>
    <property type="project" value="UniProtKB-KW"/>
</dbReference>
<feature type="transmembrane region" description="Helical" evidence="2">
    <location>
        <begin position="288"/>
        <end position="312"/>
    </location>
</feature>
<keyword evidence="5" id="KW-1185">Reference proteome</keyword>
<reference evidence="4 5" key="1">
    <citation type="journal article" date="2019" name="Int. J. Syst. Evol. Microbiol.">
        <title>The Global Catalogue of Microorganisms (GCM) 10K type strain sequencing project: providing services to taxonomists for standard genome sequencing and annotation.</title>
        <authorList>
            <consortium name="The Broad Institute Genomics Platform"/>
            <consortium name="The Broad Institute Genome Sequencing Center for Infectious Disease"/>
            <person name="Wu L."/>
            <person name="Ma J."/>
        </authorList>
    </citation>
    <scope>NUCLEOTIDE SEQUENCE [LARGE SCALE GENOMIC DNA]</scope>
    <source>
        <strain evidence="4 5">JCM 10696</strain>
    </source>
</reference>
<feature type="transmembrane region" description="Helical" evidence="2">
    <location>
        <begin position="158"/>
        <end position="179"/>
    </location>
</feature>
<name>A0ABN1QBK4_9ACTN</name>
<comment type="caution">
    <text evidence="4">The sequence shown here is derived from an EMBL/GenBank/DDBJ whole genome shotgun (WGS) entry which is preliminary data.</text>
</comment>
<organism evidence="4 5">
    <name type="scientific">Actinocorallia libanotica</name>
    <dbReference type="NCBI Taxonomy" id="46162"/>
    <lineage>
        <taxon>Bacteria</taxon>
        <taxon>Bacillati</taxon>
        <taxon>Actinomycetota</taxon>
        <taxon>Actinomycetes</taxon>
        <taxon>Streptosporangiales</taxon>
        <taxon>Thermomonosporaceae</taxon>
        <taxon>Actinocorallia</taxon>
    </lineage>
</organism>
<feature type="transmembrane region" description="Helical" evidence="2">
    <location>
        <begin position="32"/>
        <end position="53"/>
    </location>
</feature>
<dbReference type="Proteomes" id="UP001500665">
    <property type="component" value="Unassembled WGS sequence"/>
</dbReference>
<evidence type="ECO:0000259" key="3">
    <source>
        <dbReference type="Pfam" id="PF01757"/>
    </source>
</evidence>
<proteinExistence type="predicted"/>
<gene>
    <name evidence="4" type="ORF">GCM10009550_09070</name>
</gene>
<feature type="transmembrane region" description="Helical" evidence="2">
    <location>
        <begin position="324"/>
        <end position="346"/>
    </location>
</feature>